<comment type="caution">
    <text evidence="7">Lacks conserved residue(s) required for the propagation of feature annotation.</text>
</comment>
<keyword evidence="3" id="KW-0732">Signal</keyword>
<dbReference type="PANTHER" id="PTHR19331:SF22">
    <property type="entry name" value="DELETED IN MALIGNANT BRAIN TUMORS 1 PROTEIN"/>
    <property type="match status" value="1"/>
</dbReference>
<keyword evidence="5 7" id="KW-1015">Disulfide bond</keyword>
<feature type="disulfide bond" evidence="7">
    <location>
        <begin position="72"/>
        <end position="82"/>
    </location>
</feature>
<keyword evidence="6" id="KW-0325">Glycoprotein</keyword>
<proteinExistence type="predicted"/>
<feature type="non-terminal residue" evidence="9">
    <location>
        <position position="1"/>
    </location>
</feature>
<dbReference type="InterPro" id="IPR036772">
    <property type="entry name" value="SRCR-like_dom_sf"/>
</dbReference>
<evidence type="ECO:0000256" key="2">
    <source>
        <dbReference type="ARBA" id="ARBA00022525"/>
    </source>
</evidence>
<sequence>TGFRLVNGSTECAGRVELEVRGTWGSLCDTSWDMPDAQVLCHHLGCGFAASVPHRGYFGTGSSPLWRDMFHCSGTESHLGECPATALGTPTCSLGHAAAVNCSGGAEPLRLVDGESRCDGRLEVSLHGAWGRVLAQQWDASGANVVCRQLRCGTVQKAYTAPVPGPGSIPLVLSGLRCVGTEARLAQCNATLPSAAPPGRAEEAAVVCSGECA</sequence>
<evidence type="ECO:0000256" key="4">
    <source>
        <dbReference type="ARBA" id="ARBA00022737"/>
    </source>
</evidence>
<evidence type="ECO:0000256" key="5">
    <source>
        <dbReference type="ARBA" id="ARBA00023157"/>
    </source>
</evidence>
<feature type="domain" description="SRCR" evidence="8">
    <location>
        <begin position="109"/>
        <end position="209"/>
    </location>
</feature>
<dbReference type="Gene3D" id="3.10.250.10">
    <property type="entry name" value="SRCR-like domain"/>
    <property type="match status" value="2"/>
</dbReference>
<name>A0A7K8NZN8_CASCA</name>
<keyword evidence="10" id="KW-1185">Reference proteome</keyword>
<evidence type="ECO:0000256" key="6">
    <source>
        <dbReference type="ARBA" id="ARBA00023180"/>
    </source>
</evidence>
<feature type="disulfide bond" evidence="7">
    <location>
        <begin position="147"/>
        <end position="208"/>
    </location>
</feature>
<dbReference type="PROSITE" id="PS50287">
    <property type="entry name" value="SRCR_2"/>
    <property type="match status" value="2"/>
</dbReference>
<dbReference type="PANTHER" id="PTHR19331">
    <property type="entry name" value="SCAVENGER RECEPTOR DOMAIN-CONTAINING"/>
    <property type="match status" value="1"/>
</dbReference>
<comment type="caution">
    <text evidence="9">The sequence shown here is derived from an EMBL/GenBank/DDBJ whole genome shotgun (WGS) entry which is preliminary data.</text>
</comment>
<evidence type="ECO:0000313" key="9">
    <source>
        <dbReference type="EMBL" id="NXE58301.1"/>
    </source>
</evidence>
<dbReference type="SUPFAM" id="SSF56487">
    <property type="entry name" value="SRCR-like"/>
    <property type="match status" value="2"/>
</dbReference>
<evidence type="ECO:0000256" key="7">
    <source>
        <dbReference type="PROSITE-ProRule" id="PRU00196"/>
    </source>
</evidence>
<feature type="domain" description="SRCR" evidence="8">
    <location>
        <begin position="3"/>
        <end position="103"/>
    </location>
</feature>
<dbReference type="EMBL" id="VWPT01002648">
    <property type="protein sequence ID" value="NXE58301.1"/>
    <property type="molecule type" value="Genomic_DNA"/>
</dbReference>
<evidence type="ECO:0000259" key="8">
    <source>
        <dbReference type="PROSITE" id="PS50287"/>
    </source>
</evidence>
<dbReference type="GO" id="GO:0016020">
    <property type="term" value="C:membrane"/>
    <property type="evidence" value="ECO:0007669"/>
    <property type="project" value="InterPro"/>
</dbReference>
<dbReference type="InterPro" id="IPR001190">
    <property type="entry name" value="SRCR"/>
</dbReference>
<dbReference type="Pfam" id="PF00530">
    <property type="entry name" value="SRCR"/>
    <property type="match status" value="2"/>
</dbReference>
<protein>
    <submittedName>
        <fullName evidence="9">SRCRM protein</fullName>
    </submittedName>
</protein>
<accession>A0A7K8NZN8</accession>
<feature type="disulfide bond" evidence="7">
    <location>
        <begin position="178"/>
        <end position="188"/>
    </location>
</feature>
<evidence type="ECO:0000256" key="3">
    <source>
        <dbReference type="ARBA" id="ARBA00022729"/>
    </source>
</evidence>
<evidence type="ECO:0000256" key="1">
    <source>
        <dbReference type="ARBA" id="ARBA00004613"/>
    </source>
</evidence>
<dbReference type="Proteomes" id="UP000524187">
    <property type="component" value="Unassembled WGS sequence"/>
</dbReference>
<feature type="disulfide bond" evidence="7">
    <location>
        <begin position="41"/>
        <end position="102"/>
    </location>
</feature>
<dbReference type="PROSITE" id="PS00420">
    <property type="entry name" value="SRCR_1"/>
    <property type="match status" value="1"/>
</dbReference>
<feature type="disulfide bond" evidence="7">
    <location>
        <begin position="28"/>
        <end position="92"/>
    </location>
</feature>
<reference evidence="9 10" key="1">
    <citation type="submission" date="2019-09" db="EMBL/GenBank/DDBJ databases">
        <title>Bird 10,000 Genomes (B10K) Project - Family phase.</title>
        <authorList>
            <person name="Zhang G."/>
        </authorList>
    </citation>
    <scope>NUCLEOTIDE SEQUENCE [LARGE SCALE GENOMIC DNA]</scope>
    <source>
        <strain evidence="9">B10K-LSUMZ-50683</strain>
        <tissue evidence="9">Muscle</tissue>
    </source>
</reference>
<dbReference type="PRINTS" id="PR00258">
    <property type="entry name" value="SPERACTRCPTR"/>
</dbReference>
<comment type="subcellular location">
    <subcellularLocation>
        <location evidence="1">Secreted</location>
    </subcellularLocation>
</comment>
<feature type="non-terminal residue" evidence="9">
    <location>
        <position position="213"/>
    </location>
</feature>
<gene>
    <name evidence="9" type="primary">Srcrm_1</name>
    <name evidence="9" type="ORF">CASCAS_R11559</name>
</gene>
<keyword evidence="4" id="KW-0677">Repeat</keyword>
<organism evidence="9 10">
    <name type="scientific">Casuarius casuarius</name>
    <name type="common">Southern cassowary</name>
    <name type="synonym">Struthio casuarius</name>
    <dbReference type="NCBI Taxonomy" id="8787"/>
    <lineage>
        <taxon>Eukaryota</taxon>
        <taxon>Metazoa</taxon>
        <taxon>Chordata</taxon>
        <taxon>Craniata</taxon>
        <taxon>Vertebrata</taxon>
        <taxon>Euteleostomi</taxon>
        <taxon>Archelosauria</taxon>
        <taxon>Archosauria</taxon>
        <taxon>Dinosauria</taxon>
        <taxon>Saurischia</taxon>
        <taxon>Theropoda</taxon>
        <taxon>Coelurosauria</taxon>
        <taxon>Aves</taxon>
        <taxon>Palaeognathae</taxon>
        <taxon>Casuariiformes</taxon>
        <taxon>Casuariidae</taxon>
        <taxon>Casuarius</taxon>
    </lineage>
</organism>
<evidence type="ECO:0000313" key="10">
    <source>
        <dbReference type="Proteomes" id="UP000524187"/>
    </source>
</evidence>
<keyword evidence="2" id="KW-0964">Secreted</keyword>
<dbReference type="AlphaFoldDB" id="A0A7K8NZN8"/>
<dbReference type="FunFam" id="3.10.250.10:FF:000004">
    <property type="entry name" value="Scavenger receptor cysteine-rich type 1 protein M130"/>
    <property type="match status" value="1"/>
</dbReference>
<dbReference type="FunFam" id="3.10.250.10:FF:000013">
    <property type="entry name" value="CD163 molecule like 1"/>
    <property type="match status" value="1"/>
</dbReference>
<dbReference type="SMART" id="SM00202">
    <property type="entry name" value="SR"/>
    <property type="match status" value="2"/>
</dbReference>